<dbReference type="EMBL" id="GAKC01000084">
    <property type="protein sequence ID" value="JAA92823.1"/>
    <property type="molecule type" value="mRNA"/>
</dbReference>
<protein>
    <submittedName>
        <fullName evidence="1">Uncharacterized protein</fullName>
    </submittedName>
</protein>
<sequence>HRGQGHQLQVYPVIIPQLVGHRNHNHNLQILDVDLKTPKNSINQSMVVRLESLAEALEMWLKLLKKPEPFVDPNLDPVLLVPGIAGSILEAVDQNGRRERVWVRI</sequence>
<evidence type="ECO:0000313" key="1">
    <source>
        <dbReference type="EMBL" id="JAA92823.1"/>
    </source>
</evidence>
<dbReference type="AlphaFoldDB" id="T1E136"/>
<proteinExistence type="evidence at transcript level"/>
<name>T1E136_SILLA</name>
<feature type="non-terminal residue" evidence="1">
    <location>
        <position position="1"/>
    </location>
</feature>
<feature type="non-terminal residue" evidence="1">
    <location>
        <position position="105"/>
    </location>
</feature>
<reference evidence="1" key="1">
    <citation type="journal article" date="2013" name="Genetics">
        <title>Expansion of the Pseudo-autosomal Region and Ongoing Recombination Suppression in the Silene latifolia Sex Chromosomes.</title>
        <authorList>
            <person name="Bergero R."/>
            <person name="Qiu S."/>
            <person name="Forrest A."/>
            <person name="Borthwick H."/>
            <person name="Charlesworth D."/>
        </authorList>
    </citation>
    <scope>NUCLEOTIDE SEQUENCE</scope>
    <source>
        <tissue evidence="1">Flower bud</tissue>
    </source>
</reference>
<accession>T1E136</accession>
<organism evidence="1">
    <name type="scientific">Silene latifolia</name>
    <name type="common">White campion</name>
    <name type="synonym">Bladder campion</name>
    <dbReference type="NCBI Taxonomy" id="37657"/>
    <lineage>
        <taxon>Eukaryota</taxon>
        <taxon>Viridiplantae</taxon>
        <taxon>Streptophyta</taxon>
        <taxon>Embryophyta</taxon>
        <taxon>Tracheophyta</taxon>
        <taxon>Spermatophyta</taxon>
        <taxon>Magnoliopsida</taxon>
        <taxon>eudicotyledons</taxon>
        <taxon>Gunneridae</taxon>
        <taxon>Pentapetalae</taxon>
        <taxon>Caryophyllales</taxon>
        <taxon>Caryophyllaceae</taxon>
        <taxon>Sileneae</taxon>
        <taxon>Silene</taxon>
        <taxon>Silene subgen. Behenantha</taxon>
        <taxon>Silene sect. Melandrium</taxon>
    </lineage>
</organism>